<evidence type="ECO:0000256" key="1">
    <source>
        <dbReference type="ARBA" id="ARBA00004651"/>
    </source>
</evidence>
<dbReference type="InterPro" id="IPR020846">
    <property type="entry name" value="MFS_dom"/>
</dbReference>
<reference evidence="10 11" key="1">
    <citation type="submission" date="2024-09" db="EMBL/GenBank/DDBJ databases">
        <authorList>
            <person name="Sun Q."/>
            <person name="Mori K."/>
        </authorList>
    </citation>
    <scope>NUCLEOTIDE SEQUENCE [LARGE SCALE GENOMIC DNA]</scope>
    <source>
        <strain evidence="10 11">TISTR 1856</strain>
    </source>
</reference>
<feature type="transmembrane region" description="Helical" evidence="8">
    <location>
        <begin position="84"/>
        <end position="104"/>
    </location>
</feature>
<dbReference type="PANTHER" id="PTHR48020">
    <property type="entry name" value="PROTON MYO-INOSITOL COTRANSPORTER"/>
    <property type="match status" value="1"/>
</dbReference>
<evidence type="ECO:0000256" key="6">
    <source>
        <dbReference type="ARBA" id="ARBA00023136"/>
    </source>
</evidence>
<keyword evidence="4 8" id="KW-0812">Transmembrane</keyword>
<dbReference type="InterPro" id="IPR005829">
    <property type="entry name" value="Sugar_transporter_CS"/>
</dbReference>
<feature type="transmembrane region" description="Helical" evidence="8">
    <location>
        <begin position="434"/>
        <end position="455"/>
    </location>
</feature>
<keyword evidence="6 8" id="KW-0472">Membrane</keyword>
<keyword evidence="11" id="KW-1185">Reference proteome</keyword>
<feature type="domain" description="Major facilitator superfamily (MFS) profile" evidence="9">
    <location>
        <begin position="19"/>
        <end position="462"/>
    </location>
</feature>
<protein>
    <submittedName>
        <fullName evidence="10">Sugar porter family MFS transporter</fullName>
    </submittedName>
</protein>
<comment type="similarity">
    <text evidence="2 7">Belongs to the major facilitator superfamily. Sugar transporter (TC 2.A.1.1) family.</text>
</comment>
<evidence type="ECO:0000313" key="11">
    <source>
        <dbReference type="Proteomes" id="UP001589748"/>
    </source>
</evidence>
<dbReference type="InterPro" id="IPR036259">
    <property type="entry name" value="MFS_trans_sf"/>
</dbReference>
<dbReference type="PROSITE" id="PS50850">
    <property type="entry name" value="MFS"/>
    <property type="match status" value="1"/>
</dbReference>
<sequence>MPESSPVAGERATAKVVLISVVAAIGGFLFGFDTSVINGAVDAVTQQFGLSEALSGFAVSCALLGAAAGAWFAGGLADRRGRKAVMVAGAVMFAIGAIGSAFAFAVWDLVLWRVVGGVGVGLASVIAPTYIAEVAPARIRGRLASLQQLAITIGIFAALLSDAVIADSGGGAANETWFGWEAWRWMFLVGVVPAVVWGLLALGVPESPRFLVARGQLDKASDVLGQVLGVTDREALQRKVSQIQTSLHREDRPSLRDLRGPRFGLHPVVWVGILLSFFQQGVGINVIFYYSTSLWQSVGFDESQAFTTSVITSVTNVAVTLIAIATVDRIGRKPLLIAGSTGMFAALTVMAVAFSQASGSGEDLTLPGAWGPVAVVAANVYVVCFGATWGPVVWVLLGEMFPNRIRAAALAVAAAAQWLANFAISTSFPSLAEVGLQFAYGLYAVLALLSLVFVLRTVPETKGMELEDMGADTPART</sequence>
<dbReference type="PROSITE" id="PS00217">
    <property type="entry name" value="SUGAR_TRANSPORT_2"/>
    <property type="match status" value="1"/>
</dbReference>
<accession>A0ABV5LW32</accession>
<organism evidence="10 11">
    <name type="scientific">Kineococcus gynurae</name>
    <dbReference type="NCBI Taxonomy" id="452979"/>
    <lineage>
        <taxon>Bacteria</taxon>
        <taxon>Bacillati</taxon>
        <taxon>Actinomycetota</taxon>
        <taxon>Actinomycetes</taxon>
        <taxon>Kineosporiales</taxon>
        <taxon>Kineosporiaceae</taxon>
        <taxon>Kineococcus</taxon>
    </lineage>
</organism>
<feature type="transmembrane region" description="Helical" evidence="8">
    <location>
        <begin position="409"/>
        <end position="428"/>
    </location>
</feature>
<dbReference type="InterPro" id="IPR050814">
    <property type="entry name" value="Myo-inositol_Transporter"/>
</dbReference>
<dbReference type="Gene3D" id="1.20.1250.20">
    <property type="entry name" value="MFS general substrate transporter like domains"/>
    <property type="match status" value="2"/>
</dbReference>
<evidence type="ECO:0000256" key="3">
    <source>
        <dbReference type="ARBA" id="ARBA00022448"/>
    </source>
</evidence>
<feature type="transmembrane region" description="Helical" evidence="8">
    <location>
        <begin position="310"/>
        <end position="327"/>
    </location>
</feature>
<feature type="transmembrane region" description="Helical" evidence="8">
    <location>
        <begin position="374"/>
        <end position="397"/>
    </location>
</feature>
<evidence type="ECO:0000256" key="8">
    <source>
        <dbReference type="SAM" id="Phobius"/>
    </source>
</evidence>
<dbReference type="InterPro" id="IPR005828">
    <property type="entry name" value="MFS_sugar_transport-like"/>
</dbReference>
<dbReference type="PROSITE" id="PS00216">
    <property type="entry name" value="SUGAR_TRANSPORT_1"/>
    <property type="match status" value="1"/>
</dbReference>
<evidence type="ECO:0000313" key="10">
    <source>
        <dbReference type="EMBL" id="MFB9378263.1"/>
    </source>
</evidence>
<dbReference type="PANTHER" id="PTHR48020:SF12">
    <property type="entry name" value="PROTON MYO-INOSITOL COTRANSPORTER"/>
    <property type="match status" value="1"/>
</dbReference>
<dbReference type="PRINTS" id="PR00171">
    <property type="entry name" value="SUGRTRNSPORT"/>
</dbReference>
<feature type="transmembrane region" description="Helical" evidence="8">
    <location>
        <begin position="143"/>
        <end position="165"/>
    </location>
</feature>
<feature type="transmembrane region" description="Helical" evidence="8">
    <location>
        <begin position="334"/>
        <end position="354"/>
    </location>
</feature>
<dbReference type="NCBIfam" id="TIGR00879">
    <property type="entry name" value="SP"/>
    <property type="match status" value="1"/>
</dbReference>
<evidence type="ECO:0000256" key="5">
    <source>
        <dbReference type="ARBA" id="ARBA00022989"/>
    </source>
</evidence>
<proteinExistence type="inferred from homology"/>
<dbReference type="Pfam" id="PF00083">
    <property type="entry name" value="Sugar_tr"/>
    <property type="match status" value="1"/>
</dbReference>
<evidence type="ECO:0000259" key="9">
    <source>
        <dbReference type="PROSITE" id="PS50850"/>
    </source>
</evidence>
<feature type="transmembrane region" description="Helical" evidence="8">
    <location>
        <begin position="268"/>
        <end position="290"/>
    </location>
</feature>
<evidence type="ECO:0000256" key="2">
    <source>
        <dbReference type="ARBA" id="ARBA00010992"/>
    </source>
</evidence>
<comment type="subcellular location">
    <subcellularLocation>
        <location evidence="1">Cell membrane</location>
        <topology evidence="1">Multi-pass membrane protein</topology>
    </subcellularLocation>
</comment>
<dbReference type="EMBL" id="JBHMDM010000007">
    <property type="protein sequence ID" value="MFB9378263.1"/>
    <property type="molecule type" value="Genomic_DNA"/>
</dbReference>
<feature type="transmembrane region" description="Helical" evidence="8">
    <location>
        <begin position="185"/>
        <end position="204"/>
    </location>
</feature>
<dbReference type="InterPro" id="IPR003663">
    <property type="entry name" value="Sugar/inositol_transpt"/>
</dbReference>
<dbReference type="SUPFAM" id="SSF103473">
    <property type="entry name" value="MFS general substrate transporter"/>
    <property type="match status" value="1"/>
</dbReference>
<keyword evidence="3 7" id="KW-0813">Transport</keyword>
<feature type="transmembrane region" description="Helical" evidence="8">
    <location>
        <begin position="52"/>
        <end position="72"/>
    </location>
</feature>
<evidence type="ECO:0000256" key="4">
    <source>
        <dbReference type="ARBA" id="ARBA00022692"/>
    </source>
</evidence>
<gene>
    <name evidence="10" type="ORF">ACFFVI_14930</name>
</gene>
<keyword evidence="5 8" id="KW-1133">Transmembrane helix</keyword>
<dbReference type="Proteomes" id="UP001589748">
    <property type="component" value="Unassembled WGS sequence"/>
</dbReference>
<dbReference type="RefSeq" id="WP_380137183.1">
    <property type="nucleotide sequence ID" value="NZ_JBHLUI010000008.1"/>
</dbReference>
<comment type="caution">
    <text evidence="10">The sequence shown here is derived from an EMBL/GenBank/DDBJ whole genome shotgun (WGS) entry which is preliminary data.</text>
</comment>
<evidence type="ECO:0000256" key="7">
    <source>
        <dbReference type="RuleBase" id="RU003346"/>
    </source>
</evidence>
<name>A0ABV5LW32_9ACTN</name>
<feature type="transmembrane region" description="Helical" evidence="8">
    <location>
        <begin position="110"/>
        <end position="131"/>
    </location>
</feature>
<feature type="transmembrane region" description="Helical" evidence="8">
    <location>
        <begin position="12"/>
        <end position="32"/>
    </location>
</feature>